<feature type="transmembrane region" description="Helical" evidence="2">
    <location>
        <begin position="35"/>
        <end position="59"/>
    </location>
</feature>
<accession>A0A8K1CUC4</accession>
<keyword evidence="2" id="KW-1133">Transmembrane helix</keyword>
<gene>
    <name evidence="4" type="ORF">Poli38472_006269</name>
</gene>
<keyword evidence="2" id="KW-0812">Transmembrane</keyword>
<proteinExistence type="predicted"/>
<protein>
    <submittedName>
        <fullName evidence="4">Uncharacterized protein</fullName>
    </submittedName>
</protein>
<dbReference type="AlphaFoldDB" id="A0A8K1CUC4"/>
<organism evidence="4 5">
    <name type="scientific">Pythium oligandrum</name>
    <name type="common">Mycoparasitic fungus</name>
    <dbReference type="NCBI Taxonomy" id="41045"/>
    <lineage>
        <taxon>Eukaryota</taxon>
        <taxon>Sar</taxon>
        <taxon>Stramenopiles</taxon>
        <taxon>Oomycota</taxon>
        <taxon>Peronosporomycetes</taxon>
        <taxon>Pythiales</taxon>
        <taxon>Pythiaceae</taxon>
        <taxon>Pythium</taxon>
    </lineage>
</organism>
<evidence type="ECO:0000313" key="5">
    <source>
        <dbReference type="Proteomes" id="UP000794436"/>
    </source>
</evidence>
<feature type="signal peptide" evidence="3">
    <location>
        <begin position="1"/>
        <end position="23"/>
    </location>
</feature>
<reference evidence="4" key="1">
    <citation type="submission" date="2019-03" db="EMBL/GenBank/DDBJ databases">
        <title>Long read genome sequence of the mycoparasitic Pythium oligandrum ATCC 38472 isolated from sugarbeet rhizosphere.</title>
        <authorList>
            <person name="Gaulin E."/>
        </authorList>
    </citation>
    <scope>NUCLEOTIDE SEQUENCE</scope>
    <source>
        <strain evidence="4">ATCC 38472_TT</strain>
    </source>
</reference>
<keyword evidence="3" id="KW-0732">Signal</keyword>
<feature type="chain" id="PRO_5035449534" evidence="3">
    <location>
        <begin position="24"/>
        <end position="113"/>
    </location>
</feature>
<evidence type="ECO:0000256" key="2">
    <source>
        <dbReference type="SAM" id="Phobius"/>
    </source>
</evidence>
<dbReference type="EMBL" id="SPLM01000002">
    <property type="protein sequence ID" value="TMW68801.1"/>
    <property type="molecule type" value="Genomic_DNA"/>
</dbReference>
<name>A0A8K1CUC4_PYTOL</name>
<evidence type="ECO:0000256" key="1">
    <source>
        <dbReference type="SAM" id="MobiDB-lite"/>
    </source>
</evidence>
<feature type="region of interest" description="Disordered" evidence="1">
    <location>
        <begin position="89"/>
        <end position="113"/>
    </location>
</feature>
<evidence type="ECO:0000313" key="4">
    <source>
        <dbReference type="EMBL" id="TMW68801.1"/>
    </source>
</evidence>
<keyword evidence="2" id="KW-0472">Membrane</keyword>
<dbReference type="OrthoDB" id="166712at2759"/>
<sequence>MRCLPHCRLRWIALLLQALPIEAKRKSSISSLEEFWTFVAVIYGLVFLPVLFCFVYSLCRDPAAAEVLSLAKQWLTRKTLGFLSDGRDVSVHSQRLPPPSTSSSAISRKRAPA</sequence>
<comment type="caution">
    <text evidence="4">The sequence shown here is derived from an EMBL/GenBank/DDBJ whole genome shotgun (WGS) entry which is preliminary data.</text>
</comment>
<keyword evidence="5" id="KW-1185">Reference proteome</keyword>
<dbReference type="Proteomes" id="UP000794436">
    <property type="component" value="Unassembled WGS sequence"/>
</dbReference>
<evidence type="ECO:0000256" key="3">
    <source>
        <dbReference type="SAM" id="SignalP"/>
    </source>
</evidence>